<reference evidence="8" key="3">
    <citation type="submission" date="2021-08" db="EMBL/GenBank/DDBJ databases">
        <authorList>
            <person name="de Jong S."/>
            <person name="van den Broek M."/>
            <person name="Merkel A."/>
            <person name="de la Torre Cortes P."/>
            <person name="Kalamorz F."/>
            <person name="Cook G."/>
            <person name="van Loosdrecht M."/>
            <person name="McMillan D."/>
        </authorList>
    </citation>
    <scope>NUCLEOTIDE SEQUENCE</scope>
    <source>
        <strain evidence="8">TA2.A1</strain>
    </source>
</reference>
<evidence type="ECO:0000313" key="10">
    <source>
        <dbReference type="Proteomes" id="UP000825179"/>
    </source>
</evidence>
<keyword evidence="2" id="KW-1003">Cell membrane</keyword>
<accession>F5LA79</accession>
<gene>
    <name evidence="7" type="ORF">CathTA2_2814</name>
    <name evidence="8" type="ORF">HUR95_01755</name>
</gene>
<dbReference type="Proteomes" id="UP000825179">
    <property type="component" value="Chromosome"/>
</dbReference>
<dbReference type="Pfam" id="PF03899">
    <property type="entry name" value="ATP-synt_I"/>
    <property type="match status" value="1"/>
</dbReference>
<proteinExistence type="predicted"/>
<evidence type="ECO:0000313" key="9">
    <source>
        <dbReference type="Proteomes" id="UP000010716"/>
    </source>
</evidence>
<dbReference type="InterPro" id="IPR039072">
    <property type="entry name" value="ATP_synth_I_Bacilli"/>
</dbReference>
<evidence type="ECO:0000256" key="3">
    <source>
        <dbReference type="ARBA" id="ARBA00022692"/>
    </source>
</evidence>
<evidence type="ECO:0000313" key="7">
    <source>
        <dbReference type="EMBL" id="EGL81799.1"/>
    </source>
</evidence>
<feature type="transmembrane region" description="Helical" evidence="6">
    <location>
        <begin position="35"/>
        <end position="54"/>
    </location>
</feature>
<comment type="subcellular location">
    <subcellularLocation>
        <location evidence="1">Cell membrane</location>
        <topology evidence="1">Multi-pass membrane protein</topology>
    </subcellularLocation>
</comment>
<keyword evidence="10" id="KW-1185">Reference proteome</keyword>
<feature type="transmembrane region" description="Helical" evidence="6">
    <location>
        <begin position="12"/>
        <end position="29"/>
    </location>
</feature>
<evidence type="ECO:0000256" key="6">
    <source>
        <dbReference type="SAM" id="Phobius"/>
    </source>
</evidence>
<sequence length="125" mass="13539">MLEDLTGRITRLTRFFFFTLAVIVLGWGFGGAPPFLAGMALGLAIGYIGVVHLAKRVHRFVQAVAQGDRLPSLGTFTRLALVALATVTVMTYPQHFEYTGLVLGLVLPTVFAIGDAIYTQLKQGK</sequence>
<protein>
    <submittedName>
        <fullName evidence="7">ATP synthase I</fullName>
    </submittedName>
    <submittedName>
        <fullName evidence="8">ATP synthase subunit I</fullName>
    </submittedName>
</protein>
<evidence type="ECO:0000256" key="2">
    <source>
        <dbReference type="ARBA" id="ARBA00022475"/>
    </source>
</evidence>
<dbReference type="EMBL" id="CP082237">
    <property type="protein sequence ID" value="QZT34173.1"/>
    <property type="molecule type" value="Genomic_DNA"/>
</dbReference>
<dbReference type="KEGG" id="cthu:HUR95_01755"/>
<evidence type="ECO:0000256" key="5">
    <source>
        <dbReference type="ARBA" id="ARBA00023136"/>
    </source>
</evidence>
<dbReference type="Proteomes" id="UP000010716">
    <property type="component" value="Unassembled WGS sequence"/>
</dbReference>
<dbReference type="PANTHER" id="PTHR40035:SF1">
    <property type="entry name" value="ATP SYNTHASE PROTEIN I"/>
    <property type="match status" value="1"/>
</dbReference>
<dbReference type="InterPro" id="IPR005598">
    <property type="entry name" value="ATP_synth_I"/>
</dbReference>
<evidence type="ECO:0000256" key="1">
    <source>
        <dbReference type="ARBA" id="ARBA00004651"/>
    </source>
</evidence>
<dbReference type="RefSeq" id="WP_007506149.1">
    <property type="nucleotide sequence ID" value="NZ_AFCE01000162.1"/>
</dbReference>
<keyword evidence="5 6" id="KW-0472">Membrane</keyword>
<dbReference type="OrthoDB" id="2355635at2"/>
<dbReference type="GO" id="GO:0005886">
    <property type="term" value="C:plasma membrane"/>
    <property type="evidence" value="ECO:0007669"/>
    <property type="project" value="UniProtKB-SubCell"/>
</dbReference>
<dbReference type="EMBL" id="AFCE01000162">
    <property type="protein sequence ID" value="EGL81799.1"/>
    <property type="molecule type" value="Genomic_DNA"/>
</dbReference>
<name>F5LA79_CALTT</name>
<dbReference type="PANTHER" id="PTHR40035">
    <property type="entry name" value="ATP SYNTHASE PROTEIN I"/>
    <property type="match status" value="1"/>
</dbReference>
<evidence type="ECO:0000313" key="8">
    <source>
        <dbReference type="EMBL" id="QZT34173.1"/>
    </source>
</evidence>
<keyword evidence="3 6" id="KW-0812">Transmembrane</keyword>
<keyword evidence="4 6" id="KW-1133">Transmembrane helix</keyword>
<reference evidence="7 9" key="1">
    <citation type="journal article" date="2011" name="J. Bacteriol.">
        <title>Draft genome sequence of the thermoalkaliphilic Caldalkalibacillus thermarum strain TA2.A1.</title>
        <authorList>
            <person name="Kalamorz F."/>
            <person name="Keis S."/>
            <person name="McMillan D.G."/>
            <person name="Olsson K."/>
            <person name="Stanton J.A."/>
            <person name="Stockwell P."/>
            <person name="Black M.A."/>
            <person name="Klingeman D.M."/>
            <person name="Land M.L."/>
            <person name="Han C.S."/>
            <person name="Martin S.L."/>
            <person name="Becher S.A."/>
            <person name="Peddie C.J."/>
            <person name="Morgan H.W."/>
            <person name="Matthies D."/>
            <person name="Preiss L."/>
            <person name="Meier T."/>
            <person name="Brown S.D."/>
            <person name="Cook G.M."/>
        </authorList>
    </citation>
    <scope>NUCLEOTIDE SEQUENCE [LARGE SCALE GENOMIC DNA]</scope>
    <source>
        <strain evidence="7 9">TA2.A1</strain>
    </source>
</reference>
<feature type="transmembrane region" description="Helical" evidence="6">
    <location>
        <begin position="75"/>
        <end position="92"/>
    </location>
</feature>
<feature type="transmembrane region" description="Helical" evidence="6">
    <location>
        <begin position="98"/>
        <end position="118"/>
    </location>
</feature>
<reference evidence="8 10" key="2">
    <citation type="journal article" date="2020" name="Extremophiles">
        <title>Genomic analysis of Caldalkalibacillus thermarum TA2.A1 reveals aerobic alkaliphilic metabolism and evolutionary hallmarks linking alkaliphilic bacteria and plant life.</title>
        <authorList>
            <person name="de Jong S.I."/>
            <person name="van den Broek M.A."/>
            <person name="Merkel A.Y."/>
            <person name="de la Torre Cortes P."/>
            <person name="Kalamorz F."/>
            <person name="Cook G.M."/>
            <person name="van Loosdrecht M.C.M."/>
            <person name="McMillan D.G.G."/>
        </authorList>
    </citation>
    <scope>NUCLEOTIDE SEQUENCE [LARGE SCALE GENOMIC DNA]</scope>
    <source>
        <strain evidence="8 10">TA2.A1</strain>
    </source>
</reference>
<organism evidence="7 9">
    <name type="scientific">Caldalkalibacillus thermarum (strain TA2.A1)</name>
    <dbReference type="NCBI Taxonomy" id="986075"/>
    <lineage>
        <taxon>Bacteria</taxon>
        <taxon>Bacillati</taxon>
        <taxon>Bacillota</taxon>
        <taxon>Bacilli</taxon>
        <taxon>Bacillales</taxon>
        <taxon>Bacillaceae</taxon>
        <taxon>Caldalkalibacillus</taxon>
    </lineage>
</organism>
<dbReference type="AlphaFoldDB" id="F5LA79"/>
<evidence type="ECO:0000256" key="4">
    <source>
        <dbReference type="ARBA" id="ARBA00022989"/>
    </source>
</evidence>